<evidence type="ECO:0000313" key="11">
    <source>
        <dbReference type="EMBL" id="ADV61413.1"/>
    </source>
</evidence>
<feature type="transmembrane region" description="Helical" evidence="10">
    <location>
        <begin position="50"/>
        <end position="69"/>
    </location>
</feature>
<dbReference type="GO" id="GO:0008654">
    <property type="term" value="P:phospholipid biosynthetic process"/>
    <property type="evidence" value="ECO:0007669"/>
    <property type="project" value="UniProtKB-UniRule"/>
</dbReference>
<dbReference type="eggNOG" id="COG0344">
    <property type="taxonomic scope" value="Bacteria"/>
</dbReference>
<comment type="function">
    <text evidence="10">Catalyzes the transfer of an acyl group from acyl-phosphate (acyl-PO(4)) to glycerol-3-phosphate (G3P) to form lysophosphatidic acid (LPA). This enzyme utilizes acyl-phosphate as fatty acyl donor, but not acyl-CoA or acyl-ACP.</text>
</comment>
<comment type="subcellular location">
    <subcellularLocation>
        <location evidence="10">Cell inner membrane</location>
        <topology evidence="10">Multi-pass membrane protein</topology>
    </subcellularLocation>
</comment>
<dbReference type="PANTHER" id="PTHR30309">
    <property type="entry name" value="INNER MEMBRANE PROTEIN YGIH"/>
    <property type="match status" value="1"/>
</dbReference>
<keyword evidence="4 10" id="KW-0812">Transmembrane</keyword>
<dbReference type="RefSeq" id="WP_013563702.1">
    <property type="nucleotide sequence ID" value="NC_014962.1"/>
</dbReference>
<keyword evidence="1 10" id="KW-1003">Cell membrane</keyword>
<dbReference type="EC" id="2.3.1.275" evidence="10"/>
<keyword evidence="6 10" id="KW-0443">Lipid metabolism</keyword>
<feature type="transmembrane region" description="Helical" evidence="10">
    <location>
        <begin position="227"/>
        <end position="248"/>
    </location>
</feature>
<protein>
    <recommendedName>
        <fullName evidence="10">Glycerol-3-phosphate acyltransferase</fullName>
    </recommendedName>
    <alternativeName>
        <fullName evidence="10">Acyl-PO4 G3P acyltransferase</fullName>
    </alternativeName>
    <alternativeName>
        <fullName evidence="10">Acyl-phosphate--glycerol-3-phosphate acyltransferase</fullName>
    </alternativeName>
    <alternativeName>
        <fullName evidence="10">G3P acyltransferase</fullName>
        <shortName evidence="10">GPAT</shortName>
        <ecNumber evidence="10">2.3.1.275</ecNumber>
    </alternativeName>
    <alternativeName>
        <fullName evidence="10">Lysophosphatidic acid synthase</fullName>
        <shortName evidence="10">LPA synthase</shortName>
    </alternativeName>
</protein>
<keyword evidence="3 10" id="KW-0808">Transferase</keyword>
<keyword evidence="7 10" id="KW-0472">Membrane</keyword>
<dbReference type="HAMAP" id="MF_01043">
    <property type="entry name" value="PlsY"/>
    <property type="match status" value="1"/>
</dbReference>
<evidence type="ECO:0000256" key="3">
    <source>
        <dbReference type="ARBA" id="ARBA00022679"/>
    </source>
</evidence>
<dbReference type="HOGENOM" id="CLU_448184_0_0_0"/>
<feature type="transmembrane region" description="Helical" evidence="10">
    <location>
        <begin position="6"/>
        <end position="26"/>
    </location>
</feature>
<gene>
    <name evidence="10" type="primary">plsY</name>
    <name evidence="11" type="ordered locus">Isop_0823</name>
</gene>
<dbReference type="EMBL" id="CP002353">
    <property type="protein sequence ID" value="ADV61413.1"/>
    <property type="molecule type" value="Genomic_DNA"/>
</dbReference>
<evidence type="ECO:0000256" key="5">
    <source>
        <dbReference type="ARBA" id="ARBA00022989"/>
    </source>
</evidence>
<comment type="subunit">
    <text evidence="10">Probably interacts with PlsX.</text>
</comment>
<accession>E8R2C8</accession>
<proteinExistence type="inferred from homology"/>
<reference key="1">
    <citation type="submission" date="2010-11" db="EMBL/GenBank/DDBJ databases">
        <title>The complete sequence of chromosome of Isophaera pallida ATCC 43644.</title>
        <authorList>
            <consortium name="US DOE Joint Genome Institute (JGI-PGF)"/>
            <person name="Lucas S."/>
            <person name="Copeland A."/>
            <person name="Lapidus A."/>
            <person name="Bruce D."/>
            <person name="Goodwin L."/>
            <person name="Pitluck S."/>
            <person name="Kyrpides N."/>
            <person name="Mavromatis K."/>
            <person name="Pagani I."/>
            <person name="Ivanova N."/>
            <person name="Saunders E."/>
            <person name="Brettin T."/>
            <person name="Detter J.C."/>
            <person name="Han C."/>
            <person name="Tapia R."/>
            <person name="Land M."/>
            <person name="Hauser L."/>
            <person name="Markowitz V."/>
            <person name="Cheng J.-F."/>
            <person name="Hugenholtz P."/>
            <person name="Woyke T."/>
            <person name="Wu D."/>
            <person name="Eisen J.A."/>
        </authorList>
    </citation>
    <scope>NUCLEOTIDE SEQUENCE</scope>
    <source>
        <strain>ATCC 43644</strain>
    </source>
</reference>
<dbReference type="SMART" id="SM01207">
    <property type="entry name" value="G3P_acyltransf"/>
    <property type="match status" value="1"/>
</dbReference>
<comment type="pathway">
    <text evidence="10">Lipid metabolism; phospholipid metabolism.</text>
</comment>
<evidence type="ECO:0000313" key="12">
    <source>
        <dbReference type="Proteomes" id="UP000008631"/>
    </source>
</evidence>
<feature type="transmembrane region" description="Helical" evidence="10">
    <location>
        <begin position="146"/>
        <end position="165"/>
    </location>
</feature>
<dbReference type="eggNOG" id="COG3391">
    <property type="taxonomic scope" value="Bacteria"/>
</dbReference>
<evidence type="ECO:0000256" key="8">
    <source>
        <dbReference type="ARBA" id="ARBA00023209"/>
    </source>
</evidence>
<dbReference type="InParanoid" id="E8R2C8"/>
<feature type="transmembrane region" description="Helical" evidence="10">
    <location>
        <begin position="120"/>
        <end position="140"/>
    </location>
</feature>
<keyword evidence="2 10" id="KW-0444">Lipid biosynthesis</keyword>
<feature type="transmembrane region" description="Helical" evidence="10">
    <location>
        <begin position="172"/>
        <end position="191"/>
    </location>
</feature>
<dbReference type="AlphaFoldDB" id="E8R2C8"/>
<dbReference type="InterPro" id="IPR015943">
    <property type="entry name" value="WD40/YVTN_repeat-like_dom_sf"/>
</dbReference>
<dbReference type="Proteomes" id="UP000008631">
    <property type="component" value="Chromosome"/>
</dbReference>
<evidence type="ECO:0000256" key="10">
    <source>
        <dbReference type="HAMAP-Rule" id="MF_01043"/>
    </source>
</evidence>
<evidence type="ECO:0000256" key="7">
    <source>
        <dbReference type="ARBA" id="ARBA00023136"/>
    </source>
</evidence>
<dbReference type="PANTHER" id="PTHR30309:SF0">
    <property type="entry name" value="GLYCEROL-3-PHOSPHATE ACYLTRANSFERASE-RELATED"/>
    <property type="match status" value="1"/>
</dbReference>
<reference evidence="11 12" key="2">
    <citation type="journal article" date="2011" name="Stand. Genomic Sci.">
        <title>Complete genome sequence of Isosphaera pallida type strain (IS1B).</title>
        <authorList>
            <consortium name="US DOE Joint Genome Institute (JGI-PGF)"/>
            <person name="Goker M."/>
            <person name="Cleland D."/>
            <person name="Saunders E."/>
            <person name="Lapidus A."/>
            <person name="Nolan M."/>
            <person name="Lucas S."/>
            <person name="Hammon N."/>
            <person name="Deshpande S."/>
            <person name="Cheng J.F."/>
            <person name="Tapia R."/>
            <person name="Han C."/>
            <person name="Goodwin L."/>
            <person name="Pitluck S."/>
            <person name="Liolios K."/>
            <person name="Pagani I."/>
            <person name="Ivanova N."/>
            <person name="Mavromatis K."/>
            <person name="Pati A."/>
            <person name="Chen A."/>
            <person name="Palaniappan K."/>
            <person name="Land M."/>
            <person name="Hauser L."/>
            <person name="Chang Y.J."/>
            <person name="Jeffries C.D."/>
            <person name="Detter J.C."/>
            <person name="Beck B."/>
            <person name="Woyke T."/>
            <person name="Bristow J."/>
            <person name="Eisen J.A."/>
            <person name="Markowitz V."/>
            <person name="Hugenholtz P."/>
            <person name="Kyrpides N.C."/>
            <person name="Klenk H.P."/>
        </authorList>
    </citation>
    <scope>NUCLEOTIDE SEQUENCE [LARGE SCALE GENOMIC DNA]</scope>
    <source>
        <strain evidence="12">ATCC 43644 / DSM 9630 / IS1B</strain>
    </source>
</reference>
<comment type="catalytic activity">
    <reaction evidence="10">
        <text>an acyl phosphate + sn-glycerol 3-phosphate = a 1-acyl-sn-glycero-3-phosphate + phosphate</text>
        <dbReference type="Rhea" id="RHEA:34075"/>
        <dbReference type="ChEBI" id="CHEBI:43474"/>
        <dbReference type="ChEBI" id="CHEBI:57597"/>
        <dbReference type="ChEBI" id="CHEBI:57970"/>
        <dbReference type="ChEBI" id="CHEBI:59918"/>
        <dbReference type="EC" id="2.3.1.275"/>
    </reaction>
</comment>
<evidence type="ECO:0000256" key="4">
    <source>
        <dbReference type="ARBA" id="ARBA00022692"/>
    </source>
</evidence>
<evidence type="ECO:0000256" key="2">
    <source>
        <dbReference type="ARBA" id="ARBA00022516"/>
    </source>
</evidence>
<dbReference type="Pfam" id="PF02660">
    <property type="entry name" value="G3P_acyltransf"/>
    <property type="match status" value="1"/>
</dbReference>
<dbReference type="Gene3D" id="2.130.10.10">
    <property type="entry name" value="YVTN repeat-like/Quinoprotein amine dehydrogenase"/>
    <property type="match status" value="1"/>
</dbReference>
<dbReference type="GO" id="GO:0043772">
    <property type="term" value="F:acyl-phosphate glycerol-3-phosphate acyltransferase activity"/>
    <property type="evidence" value="ECO:0007669"/>
    <property type="project" value="UniProtKB-UniRule"/>
</dbReference>
<dbReference type="InterPro" id="IPR003811">
    <property type="entry name" value="G3P_acylTferase_PlsY"/>
</dbReference>
<dbReference type="SUPFAM" id="SSF75011">
    <property type="entry name" value="3-carboxy-cis,cis-mucoante lactonizing enzyme"/>
    <property type="match status" value="1"/>
</dbReference>
<dbReference type="GO" id="GO:0005886">
    <property type="term" value="C:plasma membrane"/>
    <property type="evidence" value="ECO:0007669"/>
    <property type="project" value="UniProtKB-SubCell"/>
</dbReference>
<evidence type="ECO:0000256" key="6">
    <source>
        <dbReference type="ARBA" id="ARBA00023098"/>
    </source>
</evidence>
<keyword evidence="12" id="KW-1185">Reference proteome</keyword>
<name>E8R2C8_ISOPI</name>
<sequence>MTMLVFLVFLIFAYLIGSIPFGYLLVKSLKGQDLRQIGSGNIGATNVRRVMGWTGFFTVLVLDALKGYGPVVGFPLLAQSVAGWPPSPWFPPALAVMTILGHNFPLYLKFRGGKGVATSLGAVFGLAPLGIGLAVIGFLASLGLTGWVSLSSLVGGAIFLVYWFISVDNPFFSTDSFSTIVFLLLYVMMILRHRANLKRILQGTEPKIWNRESKSFGSNQPTRTGRVASGVIPILAIPALALVIGTGYHWSRPTGFENDTLSIQATERIPARWQRATHLAWWQNSSRLAVSHPRFNRIAIHEWNEQNRSFFSREIELEGRPEAIATDPTDAIPSLLILQSAGFEGVHLKPGWIQAFDTNLNPLGDRFEVGDYPKDLVILPRLCAAAVLTAGRAEGDPNRDPPRISLIELDERGCPARVRSYVELNNSLDQPQSLAVRQDETVTYLAVACFRSRRVIGFDIHDATSPRELGAITLPFEPGGLSFSGHRLVVAAHYEGRLALVDAWSCPPQIVELPPSPLQGQVVCLGSNHCLIAQPHDSSLILVDFRKMATHETVAVRGFANLTGTRPHFMAFDPNTGRLAVANYSGGSVHLFSTKIKLMESLTGRSPIR</sequence>
<keyword evidence="5 10" id="KW-1133">Transmembrane helix</keyword>
<evidence type="ECO:0000256" key="1">
    <source>
        <dbReference type="ARBA" id="ARBA00022475"/>
    </source>
</evidence>
<keyword evidence="9 10" id="KW-1208">Phospholipid metabolism</keyword>
<keyword evidence="8 10" id="KW-0594">Phospholipid biosynthesis</keyword>
<organism evidence="11 12">
    <name type="scientific">Isosphaera pallida (strain ATCC 43644 / DSM 9630 / IS1B)</name>
    <dbReference type="NCBI Taxonomy" id="575540"/>
    <lineage>
        <taxon>Bacteria</taxon>
        <taxon>Pseudomonadati</taxon>
        <taxon>Planctomycetota</taxon>
        <taxon>Planctomycetia</taxon>
        <taxon>Isosphaerales</taxon>
        <taxon>Isosphaeraceae</taxon>
        <taxon>Isosphaera</taxon>
    </lineage>
</organism>
<dbReference type="STRING" id="575540.Isop_0823"/>
<keyword evidence="10" id="KW-0997">Cell inner membrane</keyword>
<dbReference type="UniPathway" id="UPA00085"/>
<evidence type="ECO:0000256" key="9">
    <source>
        <dbReference type="ARBA" id="ARBA00023264"/>
    </source>
</evidence>
<dbReference type="NCBIfam" id="TIGR00023">
    <property type="entry name" value="glycerol-3-phosphate 1-O-acyltransferase PlsY"/>
    <property type="match status" value="1"/>
</dbReference>
<comment type="similarity">
    <text evidence="10">Belongs to the PlsY family.</text>
</comment>
<dbReference type="KEGG" id="ipa:Isop_0823"/>